<dbReference type="EMBL" id="CAVMJV010000048">
    <property type="protein sequence ID" value="CAK5082749.1"/>
    <property type="molecule type" value="Genomic_DNA"/>
</dbReference>
<name>A0ACB0ZUW7_MELEN</name>
<proteinExistence type="predicted"/>
<accession>A0ACB0ZUW7</accession>
<keyword evidence="2" id="KW-1185">Reference proteome</keyword>
<organism evidence="1 2">
    <name type="scientific">Meloidogyne enterolobii</name>
    <name type="common">Root-knot nematode worm</name>
    <name type="synonym">Meloidogyne mayaguensis</name>
    <dbReference type="NCBI Taxonomy" id="390850"/>
    <lineage>
        <taxon>Eukaryota</taxon>
        <taxon>Metazoa</taxon>
        <taxon>Ecdysozoa</taxon>
        <taxon>Nematoda</taxon>
        <taxon>Chromadorea</taxon>
        <taxon>Rhabditida</taxon>
        <taxon>Tylenchina</taxon>
        <taxon>Tylenchomorpha</taxon>
        <taxon>Tylenchoidea</taxon>
        <taxon>Meloidogynidae</taxon>
        <taxon>Meloidogyninae</taxon>
        <taxon>Meloidogyne</taxon>
    </lineage>
</organism>
<sequence>MLKENLSWLSFKLDLLYLLKRNNLVLSMLDVVKKSSLMSISLKCQKGRTYIVMR</sequence>
<dbReference type="Proteomes" id="UP001497535">
    <property type="component" value="Unassembled WGS sequence"/>
</dbReference>
<reference evidence="1" key="1">
    <citation type="submission" date="2023-11" db="EMBL/GenBank/DDBJ databases">
        <authorList>
            <person name="Poullet M."/>
        </authorList>
    </citation>
    <scope>NUCLEOTIDE SEQUENCE</scope>
    <source>
        <strain evidence="1">E1834</strain>
    </source>
</reference>
<protein>
    <submittedName>
        <fullName evidence="1">Uncharacterized protein</fullName>
    </submittedName>
</protein>
<evidence type="ECO:0000313" key="1">
    <source>
        <dbReference type="EMBL" id="CAK5082749.1"/>
    </source>
</evidence>
<evidence type="ECO:0000313" key="2">
    <source>
        <dbReference type="Proteomes" id="UP001497535"/>
    </source>
</evidence>
<comment type="caution">
    <text evidence="1">The sequence shown here is derived from an EMBL/GenBank/DDBJ whole genome shotgun (WGS) entry which is preliminary data.</text>
</comment>
<gene>
    <name evidence="1" type="ORF">MENTE1834_LOCUS30049</name>
</gene>